<dbReference type="KEGG" id="ome:OLMES_4046"/>
<accession>A0A1Y0IFB7</accession>
<proteinExistence type="predicted"/>
<organism evidence="1 2">
    <name type="scientific">Oleiphilus messinensis</name>
    <dbReference type="NCBI Taxonomy" id="141451"/>
    <lineage>
        <taxon>Bacteria</taxon>
        <taxon>Pseudomonadati</taxon>
        <taxon>Pseudomonadota</taxon>
        <taxon>Gammaproteobacteria</taxon>
        <taxon>Oceanospirillales</taxon>
        <taxon>Oleiphilaceae</taxon>
        <taxon>Oleiphilus</taxon>
    </lineage>
</organism>
<dbReference type="Proteomes" id="UP000196027">
    <property type="component" value="Chromosome"/>
</dbReference>
<reference evidence="1 2" key="1">
    <citation type="submission" date="2017-05" db="EMBL/GenBank/DDBJ databases">
        <title>Genomic insights into alkan degradation activity of Oleiphilus messinensis.</title>
        <authorList>
            <person name="Kozyavkin S.A."/>
            <person name="Slesarev A.I."/>
            <person name="Golyshin P.N."/>
            <person name="Korzhenkov A."/>
            <person name="Golyshina O.N."/>
            <person name="Toshchakov S.V."/>
        </authorList>
    </citation>
    <scope>NUCLEOTIDE SEQUENCE [LARGE SCALE GENOMIC DNA]</scope>
    <source>
        <strain evidence="1 2">ME102</strain>
    </source>
</reference>
<dbReference type="EMBL" id="CP021425">
    <property type="protein sequence ID" value="ARU58064.1"/>
    <property type="molecule type" value="Genomic_DNA"/>
</dbReference>
<gene>
    <name evidence="1" type="ORF">OLMES_4046</name>
</gene>
<evidence type="ECO:0000313" key="2">
    <source>
        <dbReference type="Proteomes" id="UP000196027"/>
    </source>
</evidence>
<evidence type="ECO:0000313" key="1">
    <source>
        <dbReference type="EMBL" id="ARU58064.1"/>
    </source>
</evidence>
<name>A0A1Y0IFB7_9GAMM</name>
<keyword evidence="2" id="KW-1185">Reference proteome</keyword>
<sequence>MNVSTSSNTSTISLHFLSIDSKIRNYFPGDALAQLFQSIDQHSEFFAAGVTFIMEQPGSEINLMSVMSKPKV</sequence>
<protein>
    <submittedName>
        <fullName evidence="1">Uncharacterized protein</fullName>
    </submittedName>
</protein>
<dbReference type="AlphaFoldDB" id="A0A1Y0IFB7"/>